<feature type="domain" description="Metallo-beta-lactamase" evidence="8">
    <location>
        <begin position="12"/>
        <end position="169"/>
    </location>
</feature>
<dbReference type="NCBIfam" id="TIGR03413">
    <property type="entry name" value="GSH_gloB"/>
    <property type="match status" value="1"/>
</dbReference>
<comment type="pathway">
    <text evidence="2 7">Secondary metabolite metabolism; methylglyoxal degradation; (R)-lactate from methylglyoxal: step 2/2.</text>
</comment>
<dbReference type="AlphaFoldDB" id="A0A3L7E3G4"/>
<sequence>MLNIRPIEAFSDNYIWLITADEHRQAFVVDPGDATVVEQALAAEELDLVGILITHHHFDHVGGLAELKAAHQPLVYGPDNPAIEGIDRRVTAGDRVDVLGQSFSVMEVPGHTLDHIAYFAGGDTPLLFCGDTLFAGGCGRLFEGTAPMMHRSLQSLMELPASTRVYCAHEYTLANLAFAQAVEPDNEALARRMAEARAARDRGEATVPSTLALERATNPFVRCDSAELQAALQAQQRLEDASPAAVFATVRAWKDNF</sequence>
<evidence type="ECO:0000256" key="4">
    <source>
        <dbReference type="ARBA" id="ARBA00022723"/>
    </source>
</evidence>
<comment type="cofactor">
    <cofactor evidence="7">
        <name>Zn(2+)</name>
        <dbReference type="ChEBI" id="CHEBI:29105"/>
    </cofactor>
    <text evidence="7">Binds 2 Zn(2+) ions per subunit.</text>
</comment>
<feature type="binding site" evidence="7">
    <location>
        <position position="131"/>
    </location>
    <ligand>
        <name>Zn(2+)</name>
        <dbReference type="ChEBI" id="CHEBI:29105"/>
        <label>1</label>
    </ligand>
</feature>
<dbReference type="OrthoDB" id="9802248at2"/>
<comment type="function">
    <text evidence="7">Thiolesterase that catalyzes the hydrolysis of S-D-lactoyl-glutathione to form glutathione and D-lactic acid.</text>
</comment>
<feature type="binding site" evidence="7">
    <location>
        <position position="60"/>
    </location>
    <ligand>
        <name>Zn(2+)</name>
        <dbReference type="ChEBI" id="CHEBI:29105"/>
        <label>2</label>
    </ligand>
</feature>
<evidence type="ECO:0000256" key="6">
    <source>
        <dbReference type="ARBA" id="ARBA00022833"/>
    </source>
</evidence>
<dbReference type="InterPro" id="IPR017782">
    <property type="entry name" value="Hydroxyacylglutathione_Hdrlase"/>
</dbReference>
<dbReference type="CDD" id="cd07723">
    <property type="entry name" value="hydroxyacylglutathione_hydrolase_MBL-fold"/>
    <property type="match status" value="1"/>
</dbReference>
<comment type="catalytic activity">
    <reaction evidence="1 7">
        <text>an S-(2-hydroxyacyl)glutathione + H2O = a 2-hydroxy carboxylate + glutathione + H(+)</text>
        <dbReference type="Rhea" id="RHEA:21864"/>
        <dbReference type="ChEBI" id="CHEBI:15377"/>
        <dbReference type="ChEBI" id="CHEBI:15378"/>
        <dbReference type="ChEBI" id="CHEBI:57925"/>
        <dbReference type="ChEBI" id="CHEBI:58896"/>
        <dbReference type="ChEBI" id="CHEBI:71261"/>
        <dbReference type="EC" id="3.1.2.6"/>
    </reaction>
</comment>
<dbReference type="GO" id="GO:0019243">
    <property type="term" value="P:methylglyoxal catabolic process to D-lactate via S-lactoyl-glutathione"/>
    <property type="evidence" value="ECO:0007669"/>
    <property type="project" value="UniProtKB-UniRule"/>
</dbReference>
<feature type="binding site" evidence="7">
    <location>
        <position position="169"/>
    </location>
    <ligand>
        <name>Zn(2+)</name>
        <dbReference type="ChEBI" id="CHEBI:29105"/>
        <label>2</label>
    </ligand>
</feature>
<feature type="binding site" evidence="7">
    <location>
        <position position="111"/>
    </location>
    <ligand>
        <name>Zn(2+)</name>
        <dbReference type="ChEBI" id="CHEBI:29105"/>
        <label>1</label>
    </ligand>
</feature>
<dbReference type="Proteomes" id="UP000265509">
    <property type="component" value="Unassembled WGS sequence"/>
</dbReference>
<keyword evidence="5 7" id="KW-0378">Hydrolase</keyword>
<dbReference type="GO" id="GO:0004416">
    <property type="term" value="F:hydroxyacylglutathione hydrolase activity"/>
    <property type="evidence" value="ECO:0007669"/>
    <property type="project" value="UniProtKB-UniRule"/>
</dbReference>
<dbReference type="PANTHER" id="PTHR43705">
    <property type="entry name" value="HYDROXYACYLGLUTATHIONE HYDROLASE"/>
    <property type="match status" value="1"/>
</dbReference>
<comment type="similarity">
    <text evidence="3 7">Belongs to the metallo-beta-lactamase superfamily. Glyoxalase II family.</text>
</comment>
<evidence type="ECO:0000256" key="5">
    <source>
        <dbReference type="ARBA" id="ARBA00022801"/>
    </source>
</evidence>
<evidence type="ECO:0000313" key="9">
    <source>
        <dbReference type="EMBL" id="RLQ22951.1"/>
    </source>
</evidence>
<dbReference type="InterPro" id="IPR050110">
    <property type="entry name" value="Glyoxalase_II_hydrolase"/>
</dbReference>
<organism evidence="9 10">
    <name type="scientific">Seongchinamella sediminis</name>
    <dbReference type="NCBI Taxonomy" id="2283635"/>
    <lineage>
        <taxon>Bacteria</taxon>
        <taxon>Pseudomonadati</taxon>
        <taxon>Pseudomonadota</taxon>
        <taxon>Gammaproteobacteria</taxon>
        <taxon>Cellvibrionales</taxon>
        <taxon>Halieaceae</taxon>
        <taxon>Seongchinamella</taxon>
    </lineage>
</organism>
<dbReference type="UniPathway" id="UPA00619">
    <property type="reaction ID" value="UER00676"/>
</dbReference>
<dbReference type="PIRSF" id="PIRSF005457">
    <property type="entry name" value="Glx"/>
    <property type="match status" value="1"/>
</dbReference>
<feature type="binding site" evidence="7">
    <location>
        <position position="131"/>
    </location>
    <ligand>
        <name>Zn(2+)</name>
        <dbReference type="ChEBI" id="CHEBI:29105"/>
        <label>2</label>
    </ligand>
</feature>
<dbReference type="InterPro" id="IPR036866">
    <property type="entry name" value="RibonucZ/Hydroxyglut_hydro"/>
</dbReference>
<keyword evidence="10" id="KW-1185">Reference proteome</keyword>
<keyword evidence="6 7" id="KW-0862">Zinc</keyword>
<dbReference type="Gene3D" id="3.60.15.10">
    <property type="entry name" value="Ribonuclease Z/Hydroxyacylglutathione hydrolase-like"/>
    <property type="match status" value="1"/>
</dbReference>
<comment type="caution">
    <text evidence="9">The sequence shown here is derived from an EMBL/GenBank/DDBJ whole genome shotgun (WGS) entry which is preliminary data.</text>
</comment>
<feature type="binding site" evidence="7">
    <location>
        <position position="55"/>
    </location>
    <ligand>
        <name>Zn(2+)</name>
        <dbReference type="ChEBI" id="CHEBI:29105"/>
        <label>1</label>
    </ligand>
</feature>
<feature type="binding site" evidence="7">
    <location>
        <position position="57"/>
    </location>
    <ligand>
        <name>Zn(2+)</name>
        <dbReference type="ChEBI" id="CHEBI:29105"/>
        <label>1</label>
    </ligand>
</feature>
<evidence type="ECO:0000256" key="2">
    <source>
        <dbReference type="ARBA" id="ARBA00004963"/>
    </source>
</evidence>
<dbReference type="Pfam" id="PF16123">
    <property type="entry name" value="HAGH_C"/>
    <property type="match status" value="1"/>
</dbReference>
<dbReference type="InterPro" id="IPR032282">
    <property type="entry name" value="HAGH_C"/>
</dbReference>
<dbReference type="PANTHER" id="PTHR43705:SF1">
    <property type="entry name" value="HYDROXYACYLGLUTATHIONE HYDROLASE GLOB"/>
    <property type="match status" value="1"/>
</dbReference>
<dbReference type="HAMAP" id="MF_01374">
    <property type="entry name" value="Glyoxalase_2"/>
    <property type="match status" value="1"/>
</dbReference>
<accession>A0A3L7E3G4</accession>
<dbReference type="SMART" id="SM00849">
    <property type="entry name" value="Lactamase_B"/>
    <property type="match status" value="1"/>
</dbReference>
<proteinExistence type="inferred from homology"/>
<comment type="subunit">
    <text evidence="7">Monomer.</text>
</comment>
<evidence type="ECO:0000256" key="1">
    <source>
        <dbReference type="ARBA" id="ARBA00001623"/>
    </source>
</evidence>
<keyword evidence="4 7" id="KW-0479">Metal-binding</keyword>
<feature type="binding site" evidence="7">
    <location>
        <position position="59"/>
    </location>
    <ligand>
        <name>Zn(2+)</name>
        <dbReference type="ChEBI" id="CHEBI:29105"/>
        <label>2</label>
    </ligand>
</feature>
<dbReference type="GO" id="GO:0046872">
    <property type="term" value="F:metal ion binding"/>
    <property type="evidence" value="ECO:0007669"/>
    <property type="project" value="UniProtKB-KW"/>
</dbReference>
<evidence type="ECO:0000259" key="8">
    <source>
        <dbReference type="SMART" id="SM00849"/>
    </source>
</evidence>
<dbReference type="EC" id="3.1.2.6" evidence="7"/>
<dbReference type="EMBL" id="QRAN01000004">
    <property type="protein sequence ID" value="RLQ22951.1"/>
    <property type="molecule type" value="Genomic_DNA"/>
</dbReference>
<dbReference type="InterPro" id="IPR001279">
    <property type="entry name" value="Metallo-B-lactamas"/>
</dbReference>
<protein>
    <recommendedName>
        <fullName evidence="7">Hydroxyacylglutathione hydrolase</fullName>
        <ecNumber evidence="7">3.1.2.6</ecNumber>
    </recommendedName>
    <alternativeName>
        <fullName evidence="7">Glyoxalase II</fullName>
        <shortName evidence="7">Glx II</shortName>
    </alternativeName>
</protein>
<dbReference type="Pfam" id="PF00753">
    <property type="entry name" value="Lactamase_B"/>
    <property type="match status" value="1"/>
</dbReference>
<dbReference type="SUPFAM" id="SSF56281">
    <property type="entry name" value="Metallo-hydrolase/oxidoreductase"/>
    <property type="match status" value="1"/>
</dbReference>
<dbReference type="RefSeq" id="WP_117953257.1">
    <property type="nucleotide sequence ID" value="NZ_QRAN01000004.1"/>
</dbReference>
<name>A0A3L7E3G4_9GAMM</name>
<reference evidence="9 10" key="1">
    <citation type="submission" date="2018-07" db="EMBL/GenBank/DDBJ databases">
        <title>Halioglobus sp. genome submission.</title>
        <authorList>
            <person name="Ye M.-Q."/>
            <person name="Du Z.-J."/>
        </authorList>
    </citation>
    <scope>NUCLEOTIDE SEQUENCE [LARGE SCALE GENOMIC DNA]</scope>
    <source>
        <strain evidence="9 10">U0301</strain>
    </source>
</reference>
<evidence type="ECO:0000256" key="3">
    <source>
        <dbReference type="ARBA" id="ARBA00006759"/>
    </source>
</evidence>
<evidence type="ECO:0000313" key="10">
    <source>
        <dbReference type="Proteomes" id="UP000265509"/>
    </source>
</evidence>
<evidence type="ECO:0000256" key="7">
    <source>
        <dbReference type="HAMAP-Rule" id="MF_01374"/>
    </source>
</evidence>
<dbReference type="InterPro" id="IPR035680">
    <property type="entry name" value="Clx_II_MBL"/>
</dbReference>
<gene>
    <name evidence="7 9" type="primary">gloB</name>
    <name evidence="9" type="ORF">DWB85_05780</name>
</gene>